<evidence type="ECO:0000313" key="3">
    <source>
        <dbReference type="WBParaSite" id="HPLM_0000161201-mRNA-1"/>
    </source>
</evidence>
<reference evidence="1 2" key="2">
    <citation type="submission" date="2018-11" db="EMBL/GenBank/DDBJ databases">
        <authorList>
            <consortium name="Pathogen Informatics"/>
        </authorList>
    </citation>
    <scope>NUCLEOTIDE SEQUENCE [LARGE SCALE GENOMIC DNA]</scope>
    <source>
        <strain evidence="1 2">MHpl1</strain>
    </source>
</reference>
<dbReference type="WBParaSite" id="HPLM_0000161201-mRNA-1">
    <property type="protein sequence ID" value="HPLM_0000161201-mRNA-1"/>
    <property type="gene ID" value="HPLM_0000161201"/>
</dbReference>
<evidence type="ECO:0000313" key="1">
    <source>
        <dbReference type="EMBL" id="VDO10379.1"/>
    </source>
</evidence>
<organism evidence="3">
    <name type="scientific">Haemonchus placei</name>
    <name type="common">Barber's pole worm</name>
    <dbReference type="NCBI Taxonomy" id="6290"/>
    <lineage>
        <taxon>Eukaryota</taxon>
        <taxon>Metazoa</taxon>
        <taxon>Ecdysozoa</taxon>
        <taxon>Nematoda</taxon>
        <taxon>Chromadorea</taxon>
        <taxon>Rhabditida</taxon>
        <taxon>Rhabditina</taxon>
        <taxon>Rhabditomorpha</taxon>
        <taxon>Strongyloidea</taxon>
        <taxon>Trichostrongylidae</taxon>
        <taxon>Haemonchus</taxon>
    </lineage>
</organism>
<dbReference type="AlphaFoldDB" id="A0A0N4VWE2"/>
<dbReference type="EMBL" id="UZAF01002252">
    <property type="protein sequence ID" value="VDO10379.1"/>
    <property type="molecule type" value="Genomic_DNA"/>
</dbReference>
<reference evidence="3" key="1">
    <citation type="submission" date="2017-02" db="UniProtKB">
        <authorList>
            <consortium name="WormBaseParasite"/>
        </authorList>
    </citation>
    <scope>IDENTIFICATION</scope>
</reference>
<evidence type="ECO:0000313" key="2">
    <source>
        <dbReference type="Proteomes" id="UP000268014"/>
    </source>
</evidence>
<proteinExistence type="predicted"/>
<protein>
    <submittedName>
        <fullName evidence="1 3">Uncharacterized protein</fullName>
    </submittedName>
</protein>
<name>A0A0N4VWE2_HAEPC</name>
<accession>A0A0N4VWE2</accession>
<gene>
    <name evidence="1" type="ORF">HPLM_LOCUS1610</name>
</gene>
<sequence length="43" mass="5287">MYITHVLSHIRCQFHILSYKRAERWRGAADFSRFLLCKNIYLE</sequence>
<dbReference type="Proteomes" id="UP000268014">
    <property type="component" value="Unassembled WGS sequence"/>
</dbReference>
<keyword evidence="2" id="KW-1185">Reference proteome</keyword>